<keyword evidence="2" id="KW-1185">Reference proteome</keyword>
<organism evidence="1 2">
    <name type="scientific">Crepidotus variabilis</name>
    <dbReference type="NCBI Taxonomy" id="179855"/>
    <lineage>
        <taxon>Eukaryota</taxon>
        <taxon>Fungi</taxon>
        <taxon>Dikarya</taxon>
        <taxon>Basidiomycota</taxon>
        <taxon>Agaricomycotina</taxon>
        <taxon>Agaricomycetes</taxon>
        <taxon>Agaricomycetidae</taxon>
        <taxon>Agaricales</taxon>
        <taxon>Agaricineae</taxon>
        <taxon>Crepidotaceae</taxon>
        <taxon>Crepidotus</taxon>
    </lineage>
</organism>
<evidence type="ECO:0000313" key="1">
    <source>
        <dbReference type="EMBL" id="KAF9521640.1"/>
    </source>
</evidence>
<protein>
    <submittedName>
        <fullName evidence="1">Uncharacterized protein</fullName>
    </submittedName>
</protein>
<evidence type="ECO:0000313" key="2">
    <source>
        <dbReference type="Proteomes" id="UP000807306"/>
    </source>
</evidence>
<dbReference type="AlphaFoldDB" id="A0A9P6E352"/>
<accession>A0A9P6E352</accession>
<dbReference type="OrthoDB" id="4230923at2759"/>
<gene>
    <name evidence="1" type="ORF">CPB83DRAFT_778369</name>
</gene>
<reference evidence="1" key="1">
    <citation type="submission" date="2020-11" db="EMBL/GenBank/DDBJ databases">
        <authorList>
            <consortium name="DOE Joint Genome Institute"/>
            <person name="Ahrendt S."/>
            <person name="Riley R."/>
            <person name="Andreopoulos W."/>
            <person name="Labutti K."/>
            <person name="Pangilinan J."/>
            <person name="Ruiz-Duenas F.J."/>
            <person name="Barrasa J.M."/>
            <person name="Sanchez-Garcia M."/>
            <person name="Camarero S."/>
            <person name="Miyauchi S."/>
            <person name="Serrano A."/>
            <person name="Linde D."/>
            <person name="Babiker R."/>
            <person name="Drula E."/>
            <person name="Ayuso-Fernandez I."/>
            <person name="Pacheco R."/>
            <person name="Padilla G."/>
            <person name="Ferreira P."/>
            <person name="Barriuso J."/>
            <person name="Kellner H."/>
            <person name="Castanera R."/>
            <person name="Alfaro M."/>
            <person name="Ramirez L."/>
            <person name="Pisabarro A.G."/>
            <person name="Kuo A."/>
            <person name="Tritt A."/>
            <person name="Lipzen A."/>
            <person name="He G."/>
            <person name="Yan M."/>
            <person name="Ng V."/>
            <person name="Cullen D."/>
            <person name="Martin F."/>
            <person name="Rosso M.-N."/>
            <person name="Henrissat B."/>
            <person name="Hibbett D."/>
            <person name="Martinez A.T."/>
            <person name="Grigoriev I.V."/>
        </authorList>
    </citation>
    <scope>NUCLEOTIDE SEQUENCE</scope>
    <source>
        <strain evidence="1">CBS 506.95</strain>
    </source>
</reference>
<sequence length="183" mass="20958">MGWLRGEGRKKFESSLETEVEIKDRMASTVLEYVPTTFAPQDETSLRAAEFVNNLPSRSIAHAKWIKPIEKHSPNQQLAFLFMDFRDEAAAEKVLRNGMVLEKKIVWPKKKLPEPRLCFKCQKIGMKHRAAECTQEYNTCGHCGGCHRSNLCPRDTNQAVHCVNCDQRDHGPANQNCPRYIEV</sequence>
<dbReference type="EMBL" id="MU158008">
    <property type="protein sequence ID" value="KAF9521640.1"/>
    <property type="molecule type" value="Genomic_DNA"/>
</dbReference>
<name>A0A9P6E352_9AGAR</name>
<proteinExistence type="predicted"/>
<dbReference type="Proteomes" id="UP000807306">
    <property type="component" value="Unassembled WGS sequence"/>
</dbReference>
<comment type="caution">
    <text evidence="1">The sequence shown here is derived from an EMBL/GenBank/DDBJ whole genome shotgun (WGS) entry which is preliminary data.</text>
</comment>